<dbReference type="PANTHER" id="PTHR23416">
    <property type="entry name" value="SIALIC ACID SYNTHASE-RELATED"/>
    <property type="match status" value="1"/>
</dbReference>
<dbReference type="CDD" id="cd04647">
    <property type="entry name" value="LbH_MAT_like"/>
    <property type="match status" value="1"/>
</dbReference>
<dbReference type="InterPro" id="IPR001451">
    <property type="entry name" value="Hexapep"/>
</dbReference>
<evidence type="ECO:0000256" key="3">
    <source>
        <dbReference type="ARBA" id="ARBA00023315"/>
    </source>
</evidence>
<dbReference type="Gene3D" id="2.160.10.10">
    <property type="entry name" value="Hexapeptide repeat proteins"/>
    <property type="match status" value="1"/>
</dbReference>
<keyword evidence="1 4" id="KW-0808">Transferase</keyword>
<dbReference type="RefSeq" id="WP_073058856.1">
    <property type="nucleotide sequence ID" value="NZ_FQUS01000001.1"/>
</dbReference>
<dbReference type="AlphaFoldDB" id="A0A1M4SR53"/>
<proteinExistence type="predicted"/>
<evidence type="ECO:0000313" key="5">
    <source>
        <dbReference type="Proteomes" id="UP000184041"/>
    </source>
</evidence>
<keyword evidence="3" id="KW-0012">Acyltransferase</keyword>
<dbReference type="Proteomes" id="UP000184041">
    <property type="component" value="Unassembled WGS sequence"/>
</dbReference>
<dbReference type="GO" id="GO:0016746">
    <property type="term" value="F:acyltransferase activity"/>
    <property type="evidence" value="ECO:0007669"/>
    <property type="project" value="UniProtKB-KW"/>
</dbReference>
<gene>
    <name evidence="4" type="ORF">SAMN05443144_101101</name>
</gene>
<reference evidence="4 5" key="1">
    <citation type="submission" date="2016-11" db="EMBL/GenBank/DDBJ databases">
        <authorList>
            <person name="Jaros S."/>
            <person name="Januszkiewicz K."/>
            <person name="Wedrychowicz H."/>
        </authorList>
    </citation>
    <scope>NUCLEOTIDE SEQUENCE [LARGE SCALE GENOMIC DNA]</scope>
    <source>
        <strain evidence="4 5">DSM 21986</strain>
    </source>
</reference>
<accession>A0A1M4SR53</accession>
<evidence type="ECO:0000313" key="4">
    <source>
        <dbReference type="EMBL" id="SHE34689.1"/>
    </source>
</evidence>
<keyword evidence="5" id="KW-1185">Reference proteome</keyword>
<evidence type="ECO:0000256" key="2">
    <source>
        <dbReference type="ARBA" id="ARBA00022737"/>
    </source>
</evidence>
<dbReference type="InterPro" id="IPR051159">
    <property type="entry name" value="Hexapeptide_acetyltransf"/>
</dbReference>
<dbReference type="InterPro" id="IPR018357">
    <property type="entry name" value="Hexapep_transf_CS"/>
</dbReference>
<keyword evidence="2" id="KW-0677">Repeat</keyword>
<evidence type="ECO:0000256" key="1">
    <source>
        <dbReference type="ARBA" id="ARBA00022679"/>
    </source>
</evidence>
<dbReference type="STRING" id="1194090.SAMN05443144_101101"/>
<dbReference type="InterPro" id="IPR011004">
    <property type="entry name" value="Trimer_LpxA-like_sf"/>
</dbReference>
<name>A0A1M4SR53_9BACT</name>
<dbReference type="OrthoDB" id="9812571at2"/>
<dbReference type="PROSITE" id="PS00101">
    <property type="entry name" value="HEXAPEP_TRANSFERASES"/>
    <property type="match status" value="1"/>
</dbReference>
<dbReference type="Pfam" id="PF00132">
    <property type="entry name" value="Hexapep"/>
    <property type="match status" value="1"/>
</dbReference>
<dbReference type="SUPFAM" id="SSF51161">
    <property type="entry name" value="Trimeric LpxA-like enzymes"/>
    <property type="match status" value="1"/>
</dbReference>
<sequence length="193" mass="21643">MAEKYSLTYRFLRKLGLNFSEKEYGQVSFWTVLKKTLLKLRNAFLLKYCTNSVLLSSINARSIRPKIWRKIGCKVGEGVFIGADCMPDSSNSSLIEIEDGVHIAARSIILCHQRDMSKYFADEDYGKLPYVRQKVHLKKGCLIGTQSIVMPGVTVGEGAIVGAFSLVTKDIPDWTIAIGRPAKVVKKVPQREE</sequence>
<dbReference type="EMBL" id="FQUS01000001">
    <property type="protein sequence ID" value="SHE34689.1"/>
    <property type="molecule type" value="Genomic_DNA"/>
</dbReference>
<protein>
    <submittedName>
        <fullName evidence="4">Acetyltransferase (Isoleucine patch superfamily)</fullName>
    </submittedName>
</protein>
<organism evidence="4 5">
    <name type="scientific">Fodinibius roseus</name>
    <dbReference type="NCBI Taxonomy" id="1194090"/>
    <lineage>
        <taxon>Bacteria</taxon>
        <taxon>Pseudomonadati</taxon>
        <taxon>Balneolota</taxon>
        <taxon>Balneolia</taxon>
        <taxon>Balneolales</taxon>
        <taxon>Balneolaceae</taxon>
        <taxon>Fodinibius</taxon>
    </lineage>
</organism>